<organism evidence="3 4">
    <name type="scientific">Phlyctema vagabunda</name>
    <dbReference type="NCBI Taxonomy" id="108571"/>
    <lineage>
        <taxon>Eukaryota</taxon>
        <taxon>Fungi</taxon>
        <taxon>Dikarya</taxon>
        <taxon>Ascomycota</taxon>
        <taxon>Pezizomycotina</taxon>
        <taxon>Leotiomycetes</taxon>
        <taxon>Helotiales</taxon>
        <taxon>Dermateaceae</taxon>
        <taxon>Phlyctema</taxon>
    </lineage>
</organism>
<gene>
    <name evidence="3" type="ORF">PVAG01_11430</name>
</gene>
<name>A0ABR4P2A9_9HELO</name>
<evidence type="ECO:0000256" key="1">
    <source>
        <dbReference type="ARBA" id="ARBA00004123"/>
    </source>
</evidence>
<comment type="caution">
    <text evidence="3">The sequence shown here is derived from an EMBL/GenBank/DDBJ whole genome shotgun (WGS) entry which is preliminary data.</text>
</comment>
<dbReference type="EMBL" id="JBFCZG010000011">
    <property type="protein sequence ID" value="KAL3417430.1"/>
    <property type="molecule type" value="Genomic_DNA"/>
</dbReference>
<keyword evidence="2" id="KW-0539">Nucleus</keyword>
<dbReference type="CDD" id="cd12148">
    <property type="entry name" value="fungal_TF_MHR"/>
    <property type="match status" value="1"/>
</dbReference>
<protein>
    <recommendedName>
        <fullName evidence="5">Transcription factor domain-containing protein</fullName>
    </recommendedName>
</protein>
<evidence type="ECO:0000313" key="4">
    <source>
        <dbReference type="Proteomes" id="UP001629113"/>
    </source>
</evidence>
<dbReference type="Proteomes" id="UP001629113">
    <property type="component" value="Unassembled WGS sequence"/>
</dbReference>
<comment type="subcellular location">
    <subcellularLocation>
        <location evidence="1">Nucleus</location>
    </subcellularLocation>
</comment>
<proteinExistence type="predicted"/>
<dbReference type="PANTHER" id="PTHR31001:SF40">
    <property type="entry name" value="ZN(II)2CYS6 TRANSCRIPTION FACTOR (EUROFUNG)"/>
    <property type="match status" value="1"/>
</dbReference>
<evidence type="ECO:0008006" key="5">
    <source>
        <dbReference type="Google" id="ProtNLM"/>
    </source>
</evidence>
<keyword evidence="4" id="KW-1185">Reference proteome</keyword>
<reference evidence="3 4" key="1">
    <citation type="submission" date="2024-06" db="EMBL/GenBank/DDBJ databases">
        <title>Complete genome of Phlyctema vagabunda strain 19-DSS-EL-015.</title>
        <authorList>
            <person name="Fiorenzani C."/>
        </authorList>
    </citation>
    <scope>NUCLEOTIDE SEQUENCE [LARGE SCALE GENOMIC DNA]</scope>
    <source>
        <strain evidence="3 4">19-DSS-EL-015</strain>
    </source>
</reference>
<evidence type="ECO:0000313" key="3">
    <source>
        <dbReference type="EMBL" id="KAL3417430.1"/>
    </source>
</evidence>
<dbReference type="PANTHER" id="PTHR31001">
    <property type="entry name" value="UNCHARACTERIZED TRANSCRIPTIONAL REGULATORY PROTEIN"/>
    <property type="match status" value="1"/>
</dbReference>
<evidence type="ECO:0000256" key="2">
    <source>
        <dbReference type="ARBA" id="ARBA00023242"/>
    </source>
</evidence>
<accession>A0ABR4P2A9</accession>
<dbReference type="InterPro" id="IPR050613">
    <property type="entry name" value="Sec_Metabolite_Reg"/>
</dbReference>
<sequence>MRYSDSCIEIAISLDCLNDLQLFLQYENFILHSFVEGDQSYHSWRRLGDVASSIFALGYHEEIEDNVFMPPFLKELRWAAFARAYSGDKNVSIFLGRPPRILRKYCRLEYADSTSQTESISGYASQKHLQWPTNAKFDYMADTRWSFLCALLKEEILDLAHETNPLERSQKAERIQAKVTENWLSLPSQFRLEREVRKCSQNAKERDFMVSARLNHLHVLFLLRLHLMQHTSELDPSVVSIAAEILSLAVSAVVLRHQLVNSGTGIVWRVVYYGLPAAGILCLSLLNQLPRMQQDGISITNIFQDLSVLVAEVDSSALVDTRDPNYALLSGAVRTIKVILEKLTFGFLSHHPVDQSDPILPHIPDGQDSIPWIIPDSWDFELDFWTDLVDHPVLLEDENQ</sequence>